<evidence type="ECO:0000256" key="2">
    <source>
        <dbReference type="ARBA" id="ARBA00023014"/>
    </source>
</evidence>
<comment type="caution">
    <text evidence="7">The sequence shown here is derived from an EMBL/GenBank/DDBJ whole genome shotgun (WGS) entry which is preliminary data.</text>
</comment>
<dbReference type="InterPro" id="IPR012675">
    <property type="entry name" value="Beta-grasp_dom_sf"/>
</dbReference>
<feature type="compositionally biased region" description="Acidic residues" evidence="3">
    <location>
        <begin position="69"/>
        <end position="81"/>
    </location>
</feature>
<dbReference type="Gene3D" id="2.30.42.10">
    <property type="match status" value="1"/>
</dbReference>
<feature type="domain" description="2Fe-2S ferredoxin-type" evidence="6">
    <location>
        <begin position="184"/>
        <end position="285"/>
    </location>
</feature>
<keyword evidence="1" id="KW-0001">2Fe-2S</keyword>
<keyword evidence="2" id="KW-0411">Iron-sulfur</keyword>
<dbReference type="AlphaFoldDB" id="A0A835Z6S1"/>
<feature type="domain" description="PDZ" evidence="5">
    <location>
        <begin position="86"/>
        <end position="138"/>
    </location>
</feature>
<evidence type="ECO:0000256" key="1">
    <source>
        <dbReference type="ARBA" id="ARBA00022714"/>
    </source>
</evidence>
<evidence type="ECO:0000313" key="8">
    <source>
        <dbReference type="Proteomes" id="UP000664859"/>
    </source>
</evidence>
<evidence type="ECO:0000256" key="3">
    <source>
        <dbReference type="SAM" id="MobiDB-lite"/>
    </source>
</evidence>
<dbReference type="InterPro" id="IPR001041">
    <property type="entry name" value="2Fe-2S_ferredoxin-type"/>
</dbReference>
<gene>
    <name evidence="7" type="ORF">JKP88DRAFT_207226</name>
</gene>
<evidence type="ECO:0008006" key="9">
    <source>
        <dbReference type="Google" id="ProtNLM"/>
    </source>
</evidence>
<keyword evidence="8" id="KW-1185">Reference proteome</keyword>
<reference evidence="7" key="1">
    <citation type="submission" date="2021-02" db="EMBL/GenBank/DDBJ databases">
        <title>First Annotated Genome of the Yellow-green Alga Tribonema minus.</title>
        <authorList>
            <person name="Mahan K.M."/>
        </authorList>
    </citation>
    <scope>NUCLEOTIDE SEQUENCE</scope>
    <source>
        <strain evidence="7">UTEX B ZZ1240</strain>
    </source>
</reference>
<dbReference type="InterPro" id="IPR036034">
    <property type="entry name" value="PDZ_sf"/>
</dbReference>
<feature type="chain" id="PRO_5032832954" description="PDZ domain-containing protein" evidence="4">
    <location>
        <begin position="20"/>
        <end position="292"/>
    </location>
</feature>
<proteinExistence type="predicted"/>
<keyword evidence="1" id="KW-0408">Iron</keyword>
<dbReference type="EMBL" id="JAFCMP010000096">
    <property type="protein sequence ID" value="KAG5187079.1"/>
    <property type="molecule type" value="Genomic_DNA"/>
</dbReference>
<dbReference type="InterPro" id="IPR036010">
    <property type="entry name" value="2Fe-2S_ferredoxin-like_sf"/>
</dbReference>
<name>A0A835Z6S1_9STRA</name>
<keyword evidence="1" id="KW-0479">Metal-binding</keyword>
<dbReference type="SUPFAM" id="SSF50156">
    <property type="entry name" value="PDZ domain-like"/>
    <property type="match status" value="1"/>
</dbReference>
<evidence type="ECO:0000259" key="5">
    <source>
        <dbReference type="PROSITE" id="PS50106"/>
    </source>
</evidence>
<accession>A0A835Z6S1</accession>
<evidence type="ECO:0000259" key="6">
    <source>
        <dbReference type="PROSITE" id="PS51085"/>
    </source>
</evidence>
<protein>
    <recommendedName>
        <fullName evidence="9">PDZ domain-containing protein</fullName>
    </recommendedName>
</protein>
<dbReference type="Gene3D" id="3.10.20.30">
    <property type="match status" value="1"/>
</dbReference>
<organism evidence="7 8">
    <name type="scientific">Tribonema minus</name>
    <dbReference type="NCBI Taxonomy" id="303371"/>
    <lineage>
        <taxon>Eukaryota</taxon>
        <taxon>Sar</taxon>
        <taxon>Stramenopiles</taxon>
        <taxon>Ochrophyta</taxon>
        <taxon>PX clade</taxon>
        <taxon>Xanthophyceae</taxon>
        <taxon>Tribonematales</taxon>
        <taxon>Tribonemataceae</taxon>
        <taxon>Tribonema</taxon>
    </lineage>
</organism>
<dbReference type="SUPFAM" id="SSF54292">
    <property type="entry name" value="2Fe-2S ferredoxin-like"/>
    <property type="match status" value="1"/>
</dbReference>
<evidence type="ECO:0000313" key="7">
    <source>
        <dbReference type="EMBL" id="KAG5187079.1"/>
    </source>
</evidence>
<dbReference type="CDD" id="cd00136">
    <property type="entry name" value="PDZ_canonical"/>
    <property type="match status" value="1"/>
</dbReference>
<dbReference type="InterPro" id="IPR001478">
    <property type="entry name" value="PDZ"/>
</dbReference>
<dbReference type="Proteomes" id="UP000664859">
    <property type="component" value="Unassembled WGS sequence"/>
</dbReference>
<dbReference type="GO" id="GO:0051537">
    <property type="term" value="F:2 iron, 2 sulfur cluster binding"/>
    <property type="evidence" value="ECO:0007669"/>
    <property type="project" value="UniProtKB-KW"/>
</dbReference>
<dbReference type="CDD" id="cd00207">
    <property type="entry name" value="fer2"/>
    <property type="match status" value="1"/>
</dbReference>
<sequence length="292" mass="31107">MRCALLVAAAALHCAGCLAFLPGAAGPALATSAAATPAAQQHGLRHYAHRHACCRHRRWPHLQASSDADSGEEEETAEEDDPRLHTATISRATGIDWGTDLSFRWVYVRALEPNGSAARTGLVSKGDQLVSFNGESCVGAPFDFVMSLFSKATGTDVDLAFFRGTTAELRALAGGGDGADAERARITVQQPGKADLVIECAAGANLRDVLVGNGVNVYQSLTRWTNCKGRQLCGTCIVDVAGASDACTIKSVDERSTLRSNPPSYRLSCVTNVYKDITVQIFPPIGRDQWTR</sequence>
<keyword evidence="4" id="KW-0732">Signal</keyword>
<feature type="region of interest" description="Disordered" evidence="3">
    <location>
        <begin position="64"/>
        <end position="85"/>
    </location>
</feature>
<feature type="signal peptide" evidence="4">
    <location>
        <begin position="1"/>
        <end position="19"/>
    </location>
</feature>
<dbReference type="PROSITE" id="PS51085">
    <property type="entry name" value="2FE2S_FER_2"/>
    <property type="match status" value="1"/>
</dbReference>
<evidence type="ECO:0000256" key="4">
    <source>
        <dbReference type="SAM" id="SignalP"/>
    </source>
</evidence>
<dbReference type="PROSITE" id="PS50106">
    <property type="entry name" value="PDZ"/>
    <property type="match status" value="1"/>
</dbReference>
<dbReference type="OrthoDB" id="5987010at2759"/>